<evidence type="ECO:0000313" key="4">
    <source>
        <dbReference type="EMBL" id="SEN95234.1"/>
    </source>
</evidence>
<dbReference type="OrthoDB" id="6810892at2"/>
<dbReference type="SUPFAM" id="SSF47090">
    <property type="entry name" value="PGBD-like"/>
    <property type="match status" value="1"/>
</dbReference>
<accession>A0A1H8KQR7</accession>
<dbReference type="Gene3D" id="2.40.10.120">
    <property type="match status" value="1"/>
</dbReference>
<dbReference type="RefSeq" id="WP_091846372.1">
    <property type="nucleotide sequence ID" value="NZ_FOCM01000008.1"/>
</dbReference>
<evidence type="ECO:0000256" key="1">
    <source>
        <dbReference type="SAM" id="MobiDB-lite"/>
    </source>
</evidence>
<dbReference type="Gene3D" id="1.10.101.10">
    <property type="entry name" value="PGBD-like superfamily/PGBD"/>
    <property type="match status" value="1"/>
</dbReference>
<dbReference type="InterPro" id="IPR036365">
    <property type="entry name" value="PGBD-like_sf"/>
</dbReference>
<dbReference type="Proteomes" id="UP000199372">
    <property type="component" value="Unassembled WGS sequence"/>
</dbReference>
<evidence type="ECO:0000313" key="5">
    <source>
        <dbReference type="Proteomes" id="UP000199372"/>
    </source>
</evidence>
<feature type="domain" description="Peptidoglycan binding-like" evidence="3">
    <location>
        <begin position="175"/>
        <end position="230"/>
    </location>
</feature>
<dbReference type="SUPFAM" id="SSF50494">
    <property type="entry name" value="Trypsin-like serine proteases"/>
    <property type="match status" value="1"/>
</dbReference>
<dbReference type="Pfam" id="PF13365">
    <property type="entry name" value="Trypsin_2"/>
    <property type="match status" value="1"/>
</dbReference>
<dbReference type="Pfam" id="PF01471">
    <property type="entry name" value="PG_binding_1"/>
    <property type="match status" value="1"/>
</dbReference>
<evidence type="ECO:0000256" key="2">
    <source>
        <dbReference type="SAM" id="SignalP"/>
    </source>
</evidence>
<dbReference type="AlphaFoldDB" id="A0A1H8KQR7"/>
<organism evidence="4 5">
    <name type="scientific">Palleronia pelagia</name>
    <dbReference type="NCBI Taxonomy" id="387096"/>
    <lineage>
        <taxon>Bacteria</taxon>
        <taxon>Pseudomonadati</taxon>
        <taxon>Pseudomonadota</taxon>
        <taxon>Alphaproteobacteria</taxon>
        <taxon>Rhodobacterales</taxon>
        <taxon>Roseobacteraceae</taxon>
        <taxon>Palleronia</taxon>
    </lineage>
</organism>
<proteinExistence type="predicted"/>
<dbReference type="InterPro" id="IPR002477">
    <property type="entry name" value="Peptidoglycan-bd-like"/>
</dbReference>
<dbReference type="InterPro" id="IPR009003">
    <property type="entry name" value="Peptidase_S1_PA"/>
</dbReference>
<name>A0A1H8KQR7_9RHOB</name>
<keyword evidence="5" id="KW-1185">Reference proteome</keyword>
<keyword evidence="2" id="KW-0732">Signal</keyword>
<evidence type="ECO:0000259" key="3">
    <source>
        <dbReference type="Pfam" id="PF01471"/>
    </source>
</evidence>
<dbReference type="EMBL" id="FOCM01000008">
    <property type="protein sequence ID" value="SEN95234.1"/>
    <property type="molecule type" value="Genomic_DNA"/>
</dbReference>
<dbReference type="InterPro" id="IPR036366">
    <property type="entry name" value="PGBDSf"/>
</dbReference>
<protein>
    <submittedName>
        <fullName evidence="4">Putative peptidoglycan binding domain-containing protein</fullName>
    </submittedName>
</protein>
<feature type="compositionally biased region" description="Basic and acidic residues" evidence="1">
    <location>
        <begin position="160"/>
        <end position="175"/>
    </location>
</feature>
<feature type="region of interest" description="Disordered" evidence="1">
    <location>
        <begin position="141"/>
        <end position="175"/>
    </location>
</feature>
<gene>
    <name evidence="4" type="ORF">SAMN04488011_10892</name>
</gene>
<feature type="signal peptide" evidence="2">
    <location>
        <begin position="1"/>
        <end position="25"/>
    </location>
</feature>
<feature type="chain" id="PRO_5011714919" evidence="2">
    <location>
        <begin position="26"/>
        <end position="602"/>
    </location>
</feature>
<sequence>MTFLTRASWAAALSIILTHGTAAQAQDAWIQIEAQSGPTAAERAAAGYAQELDQVAGYRLGATNWYAIVLGPFSEQRADSLRRELRAARAIPADSFVTDGAAFRAQYWPPEAEDQAGTGTPEPAFPEPVTTEDLAAAPEAVPDPRAEPESLEITAPPEPDETRAEALQSERDLDGQARRDLQIALQWAGFYDAGIDGAFGRGTRSAMAEWQAARGYPDTGVLTTRQRAALIAEYNAVLDGLDFRAVTDGTAGITVKMPTALVEFDSYEPPFAHYGPTDPDGTHKVLLISQRGDRAELHGLFDIMQTLEIVPTDGPREKRDRGFSLTGEGDDFISQTEARLENGNVKGFTLIWPTGDEERRRRVLDEMIDSFETNAAVVMDDIVGEPGENQSVDLLAGLEIRRPEIVRSGFYVSRRGEVLTTSDVAQGCSEITLNNDVGATPVAVDEELGLALLEPSQPLAPRAHAALQSSVPRLNSRAVLAGYSFDGALGAPSISYGELADMRGLDGEEDVKRFRLPNRPGDAGGPVMDESGAVLGLLRASAGAEDRSLPDDVALAADVDTILAFLEGADVTPTSATSTATLPRGQLERRATDMTVLVGCWK</sequence>
<reference evidence="5" key="1">
    <citation type="submission" date="2016-10" db="EMBL/GenBank/DDBJ databases">
        <authorList>
            <person name="Varghese N."/>
            <person name="Submissions S."/>
        </authorList>
    </citation>
    <scope>NUCLEOTIDE SEQUENCE [LARGE SCALE GENOMIC DNA]</scope>
    <source>
        <strain evidence="5">DSM 26893</strain>
    </source>
</reference>